<gene>
    <name evidence="2" type="ORF">Vretifemale_17834</name>
</gene>
<evidence type="ECO:0000313" key="2">
    <source>
        <dbReference type="EMBL" id="GIL90251.1"/>
    </source>
</evidence>
<sequence>GTVSVDDPLSLHEVHGDPVAAPPTPLATWRWRGQEAAANLEQGEGVRVTGGGAGGGGGTSTSVALQLQDLPPEVMLQICDHLPLATCCGALPATCRWVRDVLSGGGRQAPLTHGSAGPGGVTKGRQPSTGGPTPSPAEGTLLAGPGGASSSASEWRWPRAPNPGKGRRVGDALPYNWWQRRAIEELMLPAAAVCAIETAGVSWRDAVLARVRLRGAPPLGPISTPRMPLPPPSAERPTRPHEPRQQQRLSAGSAKAGTEGTAIAAPPAPHP</sequence>
<dbReference type="EMBL" id="BNCP01000055">
    <property type="protein sequence ID" value="GIL90251.1"/>
    <property type="molecule type" value="Genomic_DNA"/>
</dbReference>
<evidence type="ECO:0000256" key="1">
    <source>
        <dbReference type="SAM" id="MobiDB-lite"/>
    </source>
</evidence>
<keyword evidence="3" id="KW-1185">Reference proteome</keyword>
<evidence type="ECO:0008006" key="4">
    <source>
        <dbReference type="Google" id="ProtNLM"/>
    </source>
</evidence>
<accession>A0A8J4CYL8</accession>
<feature type="non-terminal residue" evidence="2">
    <location>
        <position position="1"/>
    </location>
</feature>
<proteinExistence type="predicted"/>
<feature type="region of interest" description="Disordered" evidence="1">
    <location>
        <begin position="1"/>
        <end position="23"/>
    </location>
</feature>
<protein>
    <recommendedName>
        <fullName evidence="4">F-box domain-containing protein</fullName>
    </recommendedName>
</protein>
<dbReference type="Proteomes" id="UP000747110">
    <property type="component" value="Unassembled WGS sequence"/>
</dbReference>
<comment type="caution">
    <text evidence="2">The sequence shown here is derived from an EMBL/GenBank/DDBJ whole genome shotgun (WGS) entry which is preliminary data.</text>
</comment>
<feature type="non-terminal residue" evidence="2">
    <location>
        <position position="271"/>
    </location>
</feature>
<dbReference type="AlphaFoldDB" id="A0A8J4CYL8"/>
<name>A0A8J4CYL8_9CHLO</name>
<feature type="compositionally biased region" description="Basic and acidic residues" evidence="1">
    <location>
        <begin position="236"/>
        <end position="245"/>
    </location>
</feature>
<feature type="region of interest" description="Disordered" evidence="1">
    <location>
        <begin position="215"/>
        <end position="271"/>
    </location>
</feature>
<reference evidence="2" key="1">
    <citation type="journal article" date="2021" name="Proc. Natl. Acad. Sci. U.S.A.">
        <title>Three genomes in the algal genus Volvox reveal the fate of a haploid sex-determining region after a transition to homothallism.</title>
        <authorList>
            <person name="Yamamoto K."/>
            <person name="Hamaji T."/>
            <person name="Kawai-Toyooka H."/>
            <person name="Matsuzaki R."/>
            <person name="Takahashi F."/>
            <person name="Nishimura Y."/>
            <person name="Kawachi M."/>
            <person name="Noguchi H."/>
            <person name="Minakuchi Y."/>
            <person name="Umen J.G."/>
            <person name="Toyoda A."/>
            <person name="Nozaki H."/>
        </authorList>
    </citation>
    <scope>NUCLEOTIDE SEQUENCE</scope>
    <source>
        <strain evidence="2">NIES-3786</strain>
    </source>
</reference>
<evidence type="ECO:0000313" key="3">
    <source>
        <dbReference type="Proteomes" id="UP000747110"/>
    </source>
</evidence>
<organism evidence="2 3">
    <name type="scientific">Volvox reticuliferus</name>
    <dbReference type="NCBI Taxonomy" id="1737510"/>
    <lineage>
        <taxon>Eukaryota</taxon>
        <taxon>Viridiplantae</taxon>
        <taxon>Chlorophyta</taxon>
        <taxon>core chlorophytes</taxon>
        <taxon>Chlorophyceae</taxon>
        <taxon>CS clade</taxon>
        <taxon>Chlamydomonadales</taxon>
        <taxon>Volvocaceae</taxon>
        <taxon>Volvox</taxon>
    </lineage>
</organism>
<feature type="region of interest" description="Disordered" evidence="1">
    <location>
        <begin position="108"/>
        <end position="171"/>
    </location>
</feature>